<protein>
    <submittedName>
        <fullName evidence="2">Tetratricopeptide repeat-containing protein</fullName>
    </submittedName>
</protein>
<dbReference type="InterPro" id="IPR011990">
    <property type="entry name" value="TPR-like_helical_dom_sf"/>
</dbReference>
<proteinExistence type="predicted"/>
<keyword evidence="3" id="KW-1185">Reference proteome</keyword>
<evidence type="ECO:0000313" key="3">
    <source>
        <dbReference type="Proteomes" id="UP000199150"/>
    </source>
</evidence>
<evidence type="ECO:0000256" key="1">
    <source>
        <dbReference type="SAM" id="SignalP"/>
    </source>
</evidence>
<evidence type="ECO:0000313" key="2">
    <source>
        <dbReference type="EMBL" id="SCW62542.1"/>
    </source>
</evidence>
<name>A0A1G4RZS2_9CAUL</name>
<dbReference type="AlphaFoldDB" id="A0A1G4RZS2"/>
<keyword evidence="1" id="KW-0732">Signal</keyword>
<dbReference type="Gene3D" id="1.25.40.10">
    <property type="entry name" value="Tetratricopeptide repeat domain"/>
    <property type="match status" value="1"/>
</dbReference>
<sequence length="531" mass="59279">MKFIKLFSAALAVAASLSASGAQAVGWGIAESEHFIIYSDASVKDTRAYASKLENFYLVTGAFYDQMSDSVLPAYQKTRLNYFNDISEFRVVRPDLDGHAFTPSLYCTEGTQYFSTADAQSNNNLYGQGLLDPDIDLNLAYMFFAYNDHVLHERFAKLPSWVRSGLNWYFMTAVFKDGEIFIGKPPPNIAMSFTAFGTDDLTYRKNFTPYADRIAGKAVPPGKADMVALQNWVMVSYLMSDPTRREKLVAYLRLVESGMDSLEAYNKTIAIEPESYGDILKTYVKSGVTYQKYKVSSLSDAAVTISDLPNYNYNVPLIDAALQTCPKKDDGLRLLSTMHKVAPQFPDDSLSQMALARAEVRFGDPEAALPYLTQRLAANPKDIDAQFLLGRLYIALAEHGPEEKRTQNYASARRELGKAYQLNPSSAPTLYFYARAFADKPDYPNENTMNALLLAQDYSGGSYDMYEAELDLRKGDYGAAQTIVDKALTLVTKETNKDCVKILNDLHDSLAARKPKADILPLFARYTSTDE</sequence>
<gene>
    <name evidence="2" type="ORF">SAMN02927928_2310</name>
</gene>
<organism evidence="2 3">
    <name type="scientific">Asticcacaulis taihuensis</name>
    <dbReference type="NCBI Taxonomy" id="260084"/>
    <lineage>
        <taxon>Bacteria</taxon>
        <taxon>Pseudomonadati</taxon>
        <taxon>Pseudomonadota</taxon>
        <taxon>Alphaproteobacteria</taxon>
        <taxon>Caulobacterales</taxon>
        <taxon>Caulobacteraceae</taxon>
        <taxon>Asticcacaulis</taxon>
    </lineage>
</organism>
<accession>A0A1G4RZS2</accession>
<dbReference type="RefSeq" id="WP_170828292.1">
    <property type="nucleotide sequence ID" value="NZ_CBCRYE010000001.1"/>
</dbReference>
<dbReference type="Pfam" id="PF13428">
    <property type="entry name" value="TPR_14"/>
    <property type="match status" value="1"/>
</dbReference>
<dbReference type="SUPFAM" id="SSF48452">
    <property type="entry name" value="TPR-like"/>
    <property type="match status" value="1"/>
</dbReference>
<feature type="signal peptide" evidence="1">
    <location>
        <begin position="1"/>
        <end position="24"/>
    </location>
</feature>
<dbReference type="Proteomes" id="UP000199150">
    <property type="component" value="Unassembled WGS sequence"/>
</dbReference>
<dbReference type="STRING" id="260084.SAMN02927928_2310"/>
<feature type="chain" id="PRO_5011654360" evidence="1">
    <location>
        <begin position="25"/>
        <end position="531"/>
    </location>
</feature>
<dbReference type="EMBL" id="FMTS01000003">
    <property type="protein sequence ID" value="SCW62542.1"/>
    <property type="molecule type" value="Genomic_DNA"/>
</dbReference>
<reference evidence="3" key="1">
    <citation type="submission" date="2016-10" db="EMBL/GenBank/DDBJ databases">
        <authorList>
            <person name="Varghese N."/>
            <person name="Submissions S."/>
        </authorList>
    </citation>
    <scope>NUCLEOTIDE SEQUENCE [LARGE SCALE GENOMIC DNA]</scope>
    <source>
        <strain evidence="3">CGMCC 1.3431</strain>
    </source>
</reference>